<evidence type="ECO:0000256" key="5">
    <source>
        <dbReference type="ARBA" id="ARBA00022741"/>
    </source>
</evidence>
<accession>A0A2V3V3S4</accession>
<comment type="caution">
    <text evidence="13">The sequence shown here is derived from an EMBL/GenBank/DDBJ whole genome shotgun (WGS) entry which is preliminary data.</text>
</comment>
<dbReference type="SUPFAM" id="SSF53067">
    <property type="entry name" value="Actin-like ATPase domain"/>
    <property type="match status" value="1"/>
</dbReference>
<keyword evidence="9" id="KW-0460">Magnesium</keyword>
<dbReference type="RefSeq" id="WP_110298453.1">
    <property type="nucleotide sequence ID" value="NZ_QJJM01000005.1"/>
</dbReference>
<evidence type="ECO:0000256" key="1">
    <source>
        <dbReference type="ARBA" id="ARBA00001946"/>
    </source>
</evidence>
<evidence type="ECO:0000256" key="6">
    <source>
        <dbReference type="ARBA" id="ARBA00022777"/>
    </source>
</evidence>
<evidence type="ECO:0000256" key="8">
    <source>
        <dbReference type="ARBA" id="ARBA00022840"/>
    </source>
</evidence>
<dbReference type="OrthoDB" id="9783435at2"/>
<keyword evidence="7" id="KW-0862">Zinc</keyword>
<comment type="cofactor">
    <cofactor evidence="1">
        <name>Mg(2+)</name>
        <dbReference type="ChEBI" id="CHEBI:18420"/>
    </cofactor>
</comment>
<keyword evidence="8" id="KW-0067">ATP-binding</keyword>
<evidence type="ECO:0000313" key="14">
    <source>
        <dbReference type="Proteomes" id="UP000248014"/>
    </source>
</evidence>
<keyword evidence="14" id="KW-1185">Reference proteome</keyword>
<proteinExistence type="inferred from homology"/>
<gene>
    <name evidence="13" type="ORF">C7451_105197</name>
</gene>
<comment type="catalytic activity">
    <reaction evidence="12">
        <text>D-fructose + ATP = D-fructose 6-phosphate + ADP + H(+)</text>
        <dbReference type="Rhea" id="RHEA:16125"/>
        <dbReference type="ChEBI" id="CHEBI:15378"/>
        <dbReference type="ChEBI" id="CHEBI:30616"/>
        <dbReference type="ChEBI" id="CHEBI:37721"/>
        <dbReference type="ChEBI" id="CHEBI:61527"/>
        <dbReference type="ChEBI" id="CHEBI:456216"/>
        <dbReference type="EC" id="2.7.1.4"/>
    </reaction>
</comment>
<dbReference type="AlphaFoldDB" id="A0A2V3V3S4"/>
<keyword evidence="10" id="KW-0119">Carbohydrate metabolism</keyword>
<keyword evidence="4" id="KW-0479">Metal-binding</keyword>
<dbReference type="PROSITE" id="PS01125">
    <property type="entry name" value="ROK"/>
    <property type="match status" value="1"/>
</dbReference>
<dbReference type="EMBL" id="QJJM01000005">
    <property type="protein sequence ID" value="PXW76423.1"/>
    <property type="molecule type" value="Genomic_DNA"/>
</dbReference>
<evidence type="ECO:0000256" key="11">
    <source>
        <dbReference type="ARBA" id="ARBA00038887"/>
    </source>
</evidence>
<evidence type="ECO:0000256" key="3">
    <source>
        <dbReference type="ARBA" id="ARBA00022679"/>
    </source>
</evidence>
<dbReference type="GO" id="GO:0046872">
    <property type="term" value="F:metal ion binding"/>
    <property type="evidence" value="ECO:0007669"/>
    <property type="project" value="UniProtKB-KW"/>
</dbReference>
<reference evidence="13 14" key="1">
    <citation type="submission" date="2018-05" db="EMBL/GenBank/DDBJ databases">
        <title>Genomic Encyclopedia of Type Strains, Phase IV (KMG-IV): sequencing the most valuable type-strain genomes for metagenomic binning, comparative biology and taxonomic classification.</title>
        <authorList>
            <person name="Goeker M."/>
        </authorList>
    </citation>
    <scope>NUCLEOTIDE SEQUENCE [LARGE SCALE GENOMIC DNA]</scope>
    <source>
        <strain evidence="13 14">DSM 3183</strain>
    </source>
</reference>
<dbReference type="InterPro" id="IPR049874">
    <property type="entry name" value="ROK_cs"/>
</dbReference>
<dbReference type="GO" id="GO:0005524">
    <property type="term" value="F:ATP binding"/>
    <property type="evidence" value="ECO:0007669"/>
    <property type="project" value="UniProtKB-KW"/>
</dbReference>
<dbReference type="Proteomes" id="UP000248014">
    <property type="component" value="Unassembled WGS sequence"/>
</dbReference>
<dbReference type="CDD" id="cd24067">
    <property type="entry name" value="ASKHA_NBD_ROK_BsFRK-like"/>
    <property type="match status" value="1"/>
</dbReference>
<evidence type="ECO:0000256" key="2">
    <source>
        <dbReference type="ARBA" id="ARBA00006479"/>
    </source>
</evidence>
<dbReference type="PANTHER" id="PTHR42742:SF3">
    <property type="entry name" value="FRUCTOKINASE"/>
    <property type="match status" value="1"/>
</dbReference>
<evidence type="ECO:0000256" key="9">
    <source>
        <dbReference type="ARBA" id="ARBA00022842"/>
    </source>
</evidence>
<dbReference type="Gene3D" id="3.30.420.40">
    <property type="match status" value="2"/>
</dbReference>
<dbReference type="Pfam" id="PF00480">
    <property type="entry name" value="ROK"/>
    <property type="match status" value="1"/>
</dbReference>
<dbReference type="PANTHER" id="PTHR42742">
    <property type="entry name" value="TRANSCRIPTIONAL REPRESSOR MPRA"/>
    <property type="match status" value="1"/>
</dbReference>
<dbReference type="InterPro" id="IPR000600">
    <property type="entry name" value="ROK"/>
</dbReference>
<organism evidence="13 14">
    <name type="scientific">Blastomonas natatoria</name>
    <dbReference type="NCBI Taxonomy" id="34015"/>
    <lineage>
        <taxon>Bacteria</taxon>
        <taxon>Pseudomonadati</taxon>
        <taxon>Pseudomonadota</taxon>
        <taxon>Alphaproteobacteria</taxon>
        <taxon>Sphingomonadales</taxon>
        <taxon>Sphingomonadaceae</taxon>
        <taxon>Blastomonas</taxon>
    </lineage>
</organism>
<dbReference type="GO" id="GO:0008865">
    <property type="term" value="F:fructokinase activity"/>
    <property type="evidence" value="ECO:0007669"/>
    <property type="project" value="UniProtKB-EC"/>
</dbReference>
<evidence type="ECO:0000256" key="7">
    <source>
        <dbReference type="ARBA" id="ARBA00022833"/>
    </source>
</evidence>
<dbReference type="InterPro" id="IPR051804">
    <property type="entry name" value="Carb_Metab_Reg_Kinase/Isom"/>
</dbReference>
<sequence>MPAERPLLGAIEAGGTKFVLGVGDGPDAIIEQMQIPTRDPETTLAETVAFFRKHAGLAAIGIGSFGPLERNRDAAKWGHILATPKPGWSDCDLAGSIARTFGLPVGFDTDVNAAALAEARRGAARDAKVSVYVTIGTGIGGGVIADGQIIGGTGHPELGHMRPRRAADDRDFGGTCPFHGDCLEGLASGPAIIARWGQSLSHLAPDHEAHAIIAGYLAEMCNSVRATLAPDAIVLGGGVMGTPGLFERIVAEASARDGGYFALSANQVIRRPALGPISGLAGAFLLAADLLQD</sequence>
<keyword evidence="6 13" id="KW-0418">Kinase</keyword>
<dbReference type="FunFam" id="3.30.420.40:FF:000153">
    <property type="entry name" value="Putative fructokinase"/>
    <property type="match status" value="1"/>
</dbReference>
<evidence type="ECO:0000256" key="12">
    <source>
        <dbReference type="ARBA" id="ARBA00048451"/>
    </source>
</evidence>
<evidence type="ECO:0000313" key="13">
    <source>
        <dbReference type="EMBL" id="PXW76423.1"/>
    </source>
</evidence>
<keyword evidence="5" id="KW-0547">Nucleotide-binding</keyword>
<comment type="similarity">
    <text evidence="2">Belongs to the ROK (NagC/XylR) family.</text>
</comment>
<evidence type="ECO:0000256" key="4">
    <source>
        <dbReference type="ARBA" id="ARBA00022723"/>
    </source>
</evidence>
<protein>
    <recommendedName>
        <fullName evidence="11">fructokinase</fullName>
        <ecNumber evidence="11">2.7.1.4</ecNumber>
    </recommendedName>
</protein>
<dbReference type="InterPro" id="IPR043129">
    <property type="entry name" value="ATPase_NBD"/>
</dbReference>
<keyword evidence="3" id="KW-0808">Transferase</keyword>
<name>A0A2V3V3S4_9SPHN</name>
<evidence type="ECO:0000256" key="10">
    <source>
        <dbReference type="ARBA" id="ARBA00023277"/>
    </source>
</evidence>
<dbReference type="EC" id="2.7.1.4" evidence="11"/>